<name>A0A8D5ZJB4_9CREN</name>
<dbReference type="AlphaFoldDB" id="A0A8D5ZJB4"/>
<reference evidence="2 3" key="1">
    <citation type="submission" date="2021-04" db="EMBL/GenBank/DDBJ databases">
        <title>Complete genome sequence of Stygiolobus sp. KN-1.</title>
        <authorList>
            <person name="Nakamura K."/>
            <person name="Sakai H."/>
            <person name="Kurosawa N."/>
        </authorList>
    </citation>
    <scope>NUCLEOTIDE SEQUENCE [LARGE SCALE GENOMIC DNA]</scope>
    <source>
        <strain evidence="2 3">KN-1</strain>
    </source>
</reference>
<dbReference type="EMBL" id="AP024597">
    <property type="protein sequence ID" value="BCU69992.1"/>
    <property type="molecule type" value="Genomic_DNA"/>
</dbReference>
<evidence type="ECO:0008006" key="4">
    <source>
        <dbReference type="Google" id="ProtNLM"/>
    </source>
</evidence>
<protein>
    <recommendedName>
        <fullName evidence="4">Bacterial repeat domain-containing protein</fullName>
    </recommendedName>
</protein>
<keyword evidence="1" id="KW-1133">Transmembrane helix</keyword>
<dbReference type="Proteomes" id="UP000825123">
    <property type="component" value="Chromosome"/>
</dbReference>
<keyword evidence="1" id="KW-0812">Transmembrane</keyword>
<gene>
    <name evidence="2" type="ORF">KN1_12890</name>
</gene>
<evidence type="ECO:0000313" key="2">
    <source>
        <dbReference type="EMBL" id="BCU69992.1"/>
    </source>
</evidence>
<organism evidence="2 3">
    <name type="scientific">Stygiolobus caldivivus</name>
    <dbReference type="NCBI Taxonomy" id="2824673"/>
    <lineage>
        <taxon>Archaea</taxon>
        <taxon>Thermoproteota</taxon>
        <taxon>Thermoprotei</taxon>
        <taxon>Sulfolobales</taxon>
        <taxon>Sulfolobaceae</taxon>
        <taxon>Stygiolobus</taxon>
    </lineage>
</organism>
<accession>A0A8D5ZJB4</accession>
<sequence>MKRTVQTLVSILLLLLMLLPSVPVVASTSTNANPTYDLKVTVTGGKAKILLTIYSVNTQSLVFKKVIGPTTYLNLPEGMYYFYALPLNSNVKIFPQSGYVLVPLGGIRLYEVYEPQFTQHVKSTPKIASFPIDYVTAINAYYAGPCDYVVLGTNTSELVVAKYFYHNSSFVVAWGYKGFVGKITAVAITKDYTAAAVYFNGSTKIYAFYTDNGSLITVVNQTVIVQHHGCLLDYYCWIPSSNPPPIPSPNENSSPYESIPYVFSIAVSSDKVYATLPTFPFEIVYANISPTSHIACPVLSAYVGLNPTVGIRGISRSFAVTYNDTIYALYANLSYPSCYLQVFTIPNLSLNLKYNLTDIASLLSISVPNSTFTVDEKGNVFVGIKNVTFTFSPKSSTPAAATTFLIGLTKEGSFAVRLPLSTRPPLVTPSSNGVVAYVNGTLYDVDLTGQVVWSKSITDVRAITSSLNGQVIAVLNGSGTNWDLLEFNSGGQLVAEVKEIGQGVYPLAQLGVGINGGQNFPLIMDPYNEVVFLSTSEYLYGIPVGVNATISNGRIITPVTVNISEVPPYSGVVQVTYKGQSYTTTTNTSIKVFPGTITLYATPYSNSTFQYWAVNGSTYTENPLTVNVMGNTVVTAVFRTQINVTFEAIGLTDTYWFVNVSGQTYTTSSPSMTIALKPGVNYTAGLLTFNNLTVTVFRGEVNSQLITLNFTDYFKPILSCLNLVTPVFNVTDYVMTKGYWENFTTNYAQSIYYYALLMNDSYKLFNGSPQFYSYLQMVVNNPVLPYYTGAVNVGPFINNISPLLSFNTSKLTQMLDEEDEALSQGNFRAYTEVKSAVSADLTDLMTLLNKNNYGEIAGQSLLSPSDVQTLIPYLAFRNSLIAVFNATAFMLKSPAVLNMTTVYWFPTVLNASIRDESLVAELYVPPYYSFNGVAQVQQFYSIPVTDLYYNLTTQKTYVPIGSVQVPLNLTAPYSRIVGYKVLFVNATVVDPVFTQVLDHYKVISLLNLSDYDYFFQHFVGEALTTEVNLTPTAVKIPFVKITLNSTPLSIAQLYLNTSPLVVMYNYVASEVKGAEYVKSLNNLYFIIPNVSESYLVAGSPQRVNLSLLKIPYNLSFSGTLQRSIAFLKLNDSYVGYATQAKVELNSQSNISELAIKSPVASYVFLLNNLTQLQVVGVPTGQYTIQAQTPQGVINSTVSVSSSDEVISVRLTPHQMVTASPIITSNQGLPLLQIAVIVVLVVALVVVLTLLKRR</sequence>
<dbReference type="RefSeq" id="WP_221290158.1">
    <property type="nucleotide sequence ID" value="NZ_AP024597.1"/>
</dbReference>
<dbReference type="GeneID" id="66163019"/>
<proteinExistence type="predicted"/>
<evidence type="ECO:0000313" key="3">
    <source>
        <dbReference type="Proteomes" id="UP000825123"/>
    </source>
</evidence>
<evidence type="ECO:0000256" key="1">
    <source>
        <dbReference type="SAM" id="Phobius"/>
    </source>
</evidence>
<dbReference type="KEGG" id="csty:KN1_12890"/>
<keyword evidence="1" id="KW-0472">Membrane</keyword>
<feature type="transmembrane region" description="Helical" evidence="1">
    <location>
        <begin position="1230"/>
        <end position="1250"/>
    </location>
</feature>
<keyword evidence="3" id="KW-1185">Reference proteome</keyword>